<dbReference type="Proteomes" id="UP000708208">
    <property type="component" value="Unassembled WGS sequence"/>
</dbReference>
<protein>
    <submittedName>
        <fullName evidence="1">Uncharacterized protein</fullName>
    </submittedName>
</protein>
<gene>
    <name evidence="1" type="ORF">AFUS01_LOCUS42417</name>
</gene>
<sequence length="17" mass="1959">TQISDPRVFHISSVMLE</sequence>
<accession>A0A8J2LGQ7</accession>
<proteinExistence type="predicted"/>
<reference evidence="1" key="1">
    <citation type="submission" date="2021-06" db="EMBL/GenBank/DDBJ databases">
        <authorList>
            <person name="Hodson N. C."/>
            <person name="Mongue J. A."/>
            <person name="Jaron S. K."/>
        </authorList>
    </citation>
    <scope>NUCLEOTIDE SEQUENCE</scope>
</reference>
<comment type="caution">
    <text evidence="1">The sequence shown here is derived from an EMBL/GenBank/DDBJ whole genome shotgun (WGS) entry which is preliminary data.</text>
</comment>
<organism evidence="1 2">
    <name type="scientific">Allacma fusca</name>
    <dbReference type="NCBI Taxonomy" id="39272"/>
    <lineage>
        <taxon>Eukaryota</taxon>
        <taxon>Metazoa</taxon>
        <taxon>Ecdysozoa</taxon>
        <taxon>Arthropoda</taxon>
        <taxon>Hexapoda</taxon>
        <taxon>Collembola</taxon>
        <taxon>Symphypleona</taxon>
        <taxon>Sminthuridae</taxon>
        <taxon>Allacma</taxon>
    </lineage>
</organism>
<keyword evidence="2" id="KW-1185">Reference proteome</keyword>
<evidence type="ECO:0000313" key="2">
    <source>
        <dbReference type="Proteomes" id="UP000708208"/>
    </source>
</evidence>
<feature type="non-terminal residue" evidence="1">
    <location>
        <position position="1"/>
    </location>
</feature>
<dbReference type="AlphaFoldDB" id="A0A8J2LGQ7"/>
<dbReference type="EMBL" id="CAJVCH010566739">
    <property type="protein sequence ID" value="CAG7832749.1"/>
    <property type="molecule type" value="Genomic_DNA"/>
</dbReference>
<name>A0A8J2LGQ7_9HEXA</name>
<evidence type="ECO:0000313" key="1">
    <source>
        <dbReference type="EMBL" id="CAG7832749.1"/>
    </source>
</evidence>